<dbReference type="PaxDb" id="882-DVU_1277"/>
<dbReference type="EnsemblBacteria" id="AAS95755">
    <property type="protein sequence ID" value="AAS95755"/>
    <property type="gene ID" value="DVU_1277"/>
</dbReference>
<sequence>MHENEATLHLYTVKLLIWRRRGWGHVTTTTLPRRCGIAASGGAAV</sequence>
<proteinExistence type="predicted"/>
<gene>
    <name evidence="1" type="ordered locus">DVU_1277</name>
</gene>
<reference evidence="1 2" key="1">
    <citation type="journal article" date="2004" name="Nat. Biotechnol.">
        <title>The genome sequence of the anaerobic, sulfate-reducing bacterium Desulfovibrio vulgaris Hildenborough.</title>
        <authorList>
            <person name="Heidelberg J.F."/>
            <person name="Seshadri R."/>
            <person name="Haveman S.A."/>
            <person name="Hemme C.L."/>
            <person name="Paulsen I.T."/>
            <person name="Kolonay J.F."/>
            <person name="Eisen J.A."/>
            <person name="Ward N."/>
            <person name="Methe B."/>
            <person name="Brinkac L.M."/>
            <person name="Daugherty S.C."/>
            <person name="Deboy R.T."/>
            <person name="Dodson R.J."/>
            <person name="Durkin A.S."/>
            <person name="Madupu R."/>
            <person name="Nelson W.C."/>
            <person name="Sullivan S.A."/>
            <person name="Fouts D."/>
            <person name="Haft D.H."/>
            <person name="Selengut J."/>
            <person name="Peterson J.D."/>
            <person name="Davidsen T.M."/>
            <person name="Zafar N."/>
            <person name="Zhou L."/>
            <person name="Radune D."/>
            <person name="Dimitrov G."/>
            <person name="Hance M."/>
            <person name="Tran K."/>
            <person name="Khouri H."/>
            <person name="Gill J."/>
            <person name="Utterback T.R."/>
            <person name="Feldblyum T.V."/>
            <person name="Wall J.D."/>
            <person name="Voordouw G."/>
            <person name="Fraser C.M."/>
        </authorList>
    </citation>
    <scope>NUCLEOTIDE SEQUENCE [LARGE SCALE GENOMIC DNA]</scope>
    <source>
        <strain evidence="2">ATCC 29579 / DSM 644 / NCIMB 8303 / VKM B-1760 / Hildenborough</strain>
    </source>
</reference>
<evidence type="ECO:0000313" key="1">
    <source>
        <dbReference type="EMBL" id="AAS95755.1"/>
    </source>
</evidence>
<organism evidence="1 2">
    <name type="scientific">Nitratidesulfovibrio vulgaris (strain ATCC 29579 / DSM 644 / CCUG 34227 / NCIMB 8303 / VKM B-1760 / Hildenborough)</name>
    <name type="common">Desulfovibrio vulgaris</name>
    <dbReference type="NCBI Taxonomy" id="882"/>
    <lineage>
        <taxon>Bacteria</taxon>
        <taxon>Pseudomonadati</taxon>
        <taxon>Thermodesulfobacteriota</taxon>
        <taxon>Desulfovibrionia</taxon>
        <taxon>Desulfovibrionales</taxon>
        <taxon>Desulfovibrionaceae</taxon>
        <taxon>Nitratidesulfovibrio</taxon>
    </lineage>
</organism>
<name>Q72CK6_NITV2</name>
<dbReference type="AlphaFoldDB" id="Q72CK6"/>
<evidence type="ECO:0000313" key="2">
    <source>
        <dbReference type="Proteomes" id="UP000002194"/>
    </source>
</evidence>
<keyword evidence="2" id="KW-1185">Reference proteome</keyword>
<dbReference type="Proteomes" id="UP000002194">
    <property type="component" value="Chromosome"/>
</dbReference>
<protein>
    <submittedName>
        <fullName evidence="1">Uncharacterized protein</fullName>
    </submittedName>
</protein>
<accession>Q72CK6</accession>
<dbReference type="EMBL" id="AE017285">
    <property type="protein sequence ID" value="AAS95755.1"/>
    <property type="molecule type" value="Genomic_DNA"/>
</dbReference>
<dbReference type="STRING" id="882.DVU_1277"/>
<dbReference type="HOGENOM" id="CLU_3199015_0_0_7"/>
<dbReference type="KEGG" id="dvu:DVU_1277"/>